<sequence length="291" mass="30766">MAWESILFIGATLVAMLMIARLVNQFIFKASMTEVISKEDKSALGIALAGFLFGVVHITAEVLAGEGHQSWLVDAGLVALWGLGGITLLTLLSLFGFKLFHGVDYMQEVQKGNVAVGIVAAARFIATSMVIAAAVSGENTTTSSALVTEGSAALASFVFFLVGQLTLIVVTWLFRFLTSYDDAKELASGNIAAALSYSGLMIGIGIAIHKGIKGEFIGYATGLLSYAKSMSVVIAFYPIRQFLVQGLLIGGSFALYGGTLDQEISRDRNIAAGTIEAMAYISTALLITRLL</sequence>
<dbReference type="PANTHER" id="PTHR40043">
    <property type="entry name" value="UPF0719 INNER MEMBRANE PROTEIN YJFL"/>
    <property type="match status" value="1"/>
</dbReference>
<comment type="similarity">
    <text evidence="2">Belongs to the UPF0719 family.</text>
</comment>
<keyword evidence="5 7" id="KW-1133">Transmembrane helix</keyword>
<evidence type="ECO:0000256" key="3">
    <source>
        <dbReference type="ARBA" id="ARBA00022475"/>
    </source>
</evidence>
<evidence type="ECO:0000313" key="8">
    <source>
        <dbReference type="EMBL" id="RFM22829.1"/>
    </source>
</evidence>
<dbReference type="EMBL" id="PHFL01000073">
    <property type="protein sequence ID" value="RFM22829.1"/>
    <property type="molecule type" value="Genomic_DNA"/>
</dbReference>
<dbReference type="AlphaFoldDB" id="A0A395LVU4"/>
<feature type="transmembrane region" description="Helical" evidence="7">
    <location>
        <begin position="154"/>
        <end position="174"/>
    </location>
</feature>
<accession>A0A395LVU4</accession>
<keyword evidence="6 7" id="KW-0472">Membrane</keyword>
<dbReference type="PANTHER" id="PTHR40043:SF1">
    <property type="entry name" value="UPF0719 INNER MEMBRANE PROTEIN YJFL"/>
    <property type="match status" value="1"/>
</dbReference>
<feature type="transmembrane region" description="Helical" evidence="7">
    <location>
        <begin position="242"/>
        <end position="258"/>
    </location>
</feature>
<feature type="transmembrane region" description="Helical" evidence="7">
    <location>
        <begin position="270"/>
        <end position="288"/>
    </location>
</feature>
<dbReference type="Pfam" id="PF03994">
    <property type="entry name" value="DUF350"/>
    <property type="match status" value="2"/>
</dbReference>
<reference evidence="8 9" key="1">
    <citation type="journal article" date="2011" name="ISME J.">
        <title>Community ecology of hot spring cyanobacterial mats: predominant populations and their functional potential.</title>
        <authorList>
            <person name="Klatt C.G."/>
            <person name="Wood J.M."/>
            <person name="Rusch D.B."/>
            <person name="Bateson M.M."/>
            <person name="Hamamura N."/>
            <person name="Heidelberg J.F."/>
            <person name="Grossman A.R."/>
            <person name="Bhaya D."/>
            <person name="Cohan F.M."/>
            <person name="Kuhl M."/>
            <person name="Bryant D.A."/>
            <person name="Ward D.M."/>
        </authorList>
    </citation>
    <scope>NUCLEOTIDE SEQUENCE [LARGE SCALE GENOMIC DNA]</scope>
    <source>
        <strain evidence="8">OS</strain>
    </source>
</reference>
<evidence type="ECO:0000313" key="9">
    <source>
        <dbReference type="Proteomes" id="UP000266389"/>
    </source>
</evidence>
<evidence type="ECO:0000256" key="7">
    <source>
        <dbReference type="SAM" id="Phobius"/>
    </source>
</evidence>
<feature type="transmembrane region" description="Helical" evidence="7">
    <location>
        <begin position="112"/>
        <end position="134"/>
    </location>
</feature>
<organism evidence="8 9">
    <name type="scientific">Candidatus Thermochlorobacter aerophilus</name>
    <dbReference type="NCBI Taxonomy" id="1868324"/>
    <lineage>
        <taxon>Bacteria</taxon>
        <taxon>Pseudomonadati</taxon>
        <taxon>Chlorobiota</taxon>
        <taxon>Chlorobiia</taxon>
        <taxon>Chlorobiales</taxon>
        <taxon>Candidatus Thermochlorobacteriaceae</taxon>
        <taxon>Candidatus Thermochlorobacter</taxon>
    </lineage>
</organism>
<feature type="transmembrane region" description="Helical" evidence="7">
    <location>
        <begin position="80"/>
        <end position="100"/>
    </location>
</feature>
<dbReference type="GO" id="GO:0005886">
    <property type="term" value="C:plasma membrane"/>
    <property type="evidence" value="ECO:0007669"/>
    <property type="project" value="UniProtKB-SubCell"/>
</dbReference>
<name>A0A395LVU4_9BACT</name>
<keyword evidence="4 7" id="KW-0812">Transmembrane</keyword>
<comment type="caution">
    <text evidence="8">The sequence shown here is derived from an EMBL/GenBank/DDBJ whole genome shotgun (WGS) entry which is preliminary data.</text>
</comment>
<proteinExistence type="inferred from homology"/>
<feature type="transmembrane region" description="Helical" evidence="7">
    <location>
        <begin position="6"/>
        <end position="23"/>
    </location>
</feature>
<dbReference type="Proteomes" id="UP000266389">
    <property type="component" value="Unassembled WGS sequence"/>
</dbReference>
<protein>
    <submittedName>
        <fullName evidence="8">DUF350 domain-containing protein</fullName>
    </submittedName>
</protein>
<evidence type="ECO:0000256" key="1">
    <source>
        <dbReference type="ARBA" id="ARBA00004651"/>
    </source>
</evidence>
<evidence type="ECO:0000256" key="5">
    <source>
        <dbReference type="ARBA" id="ARBA00022989"/>
    </source>
</evidence>
<keyword evidence="3" id="KW-1003">Cell membrane</keyword>
<evidence type="ECO:0000256" key="4">
    <source>
        <dbReference type="ARBA" id="ARBA00022692"/>
    </source>
</evidence>
<feature type="transmembrane region" description="Helical" evidence="7">
    <location>
        <begin position="186"/>
        <end position="210"/>
    </location>
</feature>
<evidence type="ECO:0000256" key="2">
    <source>
        <dbReference type="ARBA" id="ARBA00005779"/>
    </source>
</evidence>
<dbReference type="InterPro" id="IPR007140">
    <property type="entry name" value="DUF350"/>
</dbReference>
<gene>
    <name evidence="8" type="ORF">D0433_14070</name>
</gene>
<comment type="subcellular location">
    <subcellularLocation>
        <location evidence="1">Cell membrane</location>
        <topology evidence="1">Multi-pass membrane protein</topology>
    </subcellularLocation>
</comment>
<feature type="transmembrane region" description="Helical" evidence="7">
    <location>
        <begin position="43"/>
        <end position="60"/>
    </location>
</feature>
<evidence type="ECO:0000256" key="6">
    <source>
        <dbReference type="ARBA" id="ARBA00023136"/>
    </source>
</evidence>